<dbReference type="PANTHER" id="PTHR46890:SF48">
    <property type="entry name" value="RNA-DIRECTED DNA POLYMERASE"/>
    <property type="match status" value="1"/>
</dbReference>
<sequence>MANLKAARGRISFLKFESQNLQDSSNIQTHVVDYYKSLYTANNSVPNNGLVADIIPSLVTDNENDMLSSVPLVEDIRAAVFSMNPHSAPRLDGFGGLFYQSYWDIVGEDVVKAITMFFEKSWLLVNFISNFVVLIPKVPKADTITQYRPIALANFLFKIIPKILSHKLSSIAARIISPNQTAFTKGRKIVENFGLASEYFNLLDNKCFGGNGGIKFDVFKAFDTIEW</sequence>
<dbReference type="InterPro" id="IPR052343">
    <property type="entry name" value="Retrotransposon-Effector_Assoc"/>
</dbReference>
<evidence type="ECO:0000259" key="1">
    <source>
        <dbReference type="Pfam" id="PF00078"/>
    </source>
</evidence>
<evidence type="ECO:0000313" key="3">
    <source>
        <dbReference type="Proteomes" id="UP001415857"/>
    </source>
</evidence>
<comment type="caution">
    <text evidence="2">The sequence shown here is derived from an EMBL/GenBank/DDBJ whole genome shotgun (WGS) entry which is preliminary data.</text>
</comment>
<keyword evidence="3" id="KW-1185">Reference proteome</keyword>
<reference evidence="2 3" key="1">
    <citation type="journal article" date="2024" name="Plant J.">
        <title>Genome sequences and population genomics reveal climatic adaptation and genomic divergence between two closely related sweetgum species.</title>
        <authorList>
            <person name="Xu W.Q."/>
            <person name="Ren C.Q."/>
            <person name="Zhang X.Y."/>
            <person name="Comes H.P."/>
            <person name="Liu X.H."/>
            <person name="Li Y.G."/>
            <person name="Kettle C.J."/>
            <person name="Jalonen R."/>
            <person name="Gaisberger H."/>
            <person name="Ma Y.Z."/>
            <person name="Qiu Y.X."/>
        </authorList>
    </citation>
    <scope>NUCLEOTIDE SEQUENCE [LARGE SCALE GENOMIC DNA]</scope>
    <source>
        <strain evidence="2">Hangzhou</strain>
    </source>
</reference>
<protein>
    <recommendedName>
        <fullName evidence="1">Reverse transcriptase domain-containing protein</fullName>
    </recommendedName>
</protein>
<dbReference type="EMBL" id="JBBPBK010000001">
    <property type="protein sequence ID" value="KAK9292265.1"/>
    <property type="molecule type" value="Genomic_DNA"/>
</dbReference>
<feature type="domain" description="Reverse transcriptase" evidence="1">
    <location>
        <begin position="138"/>
        <end position="227"/>
    </location>
</feature>
<name>A0AAP0SCT1_LIQFO</name>
<dbReference type="Pfam" id="PF00078">
    <property type="entry name" value="RVT_1"/>
    <property type="match status" value="1"/>
</dbReference>
<dbReference type="PANTHER" id="PTHR46890">
    <property type="entry name" value="NON-LTR RETROLELEMENT REVERSE TRANSCRIPTASE-LIKE PROTEIN-RELATED"/>
    <property type="match status" value="1"/>
</dbReference>
<dbReference type="Proteomes" id="UP001415857">
    <property type="component" value="Unassembled WGS sequence"/>
</dbReference>
<proteinExistence type="predicted"/>
<gene>
    <name evidence="2" type="ORF">L1049_020229</name>
</gene>
<accession>A0AAP0SCT1</accession>
<dbReference type="AlphaFoldDB" id="A0AAP0SCT1"/>
<dbReference type="InterPro" id="IPR000477">
    <property type="entry name" value="RT_dom"/>
</dbReference>
<organism evidence="2 3">
    <name type="scientific">Liquidambar formosana</name>
    <name type="common">Formosan gum</name>
    <dbReference type="NCBI Taxonomy" id="63359"/>
    <lineage>
        <taxon>Eukaryota</taxon>
        <taxon>Viridiplantae</taxon>
        <taxon>Streptophyta</taxon>
        <taxon>Embryophyta</taxon>
        <taxon>Tracheophyta</taxon>
        <taxon>Spermatophyta</taxon>
        <taxon>Magnoliopsida</taxon>
        <taxon>eudicotyledons</taxon>
        <taxon>Gunneridae</taxon>
        <taxon>Pentapetalae</taxon>
        <taxon>Saxifragales</taxon>
        <taxon>Altingiaceae</taxon>
        <taxon>Liquidambar</taxon>
    </lineage>
</organism>
<evidence type="ECO:0000313" key="2">
    <source>
        <dbReference type="EMBL" id="KAK9292265.1"/>
    </source>
</evidence>